<name>A0AAE3A371_9FIRM</name>
<dbReference type="CDD" id="cd02440">
    <property type="entry name" value="AdoMet_MTases"/>
    <property type="match status" value="1"/>
</dbReference>
<protein>
    <submittedName>
        <fullName evidence="2">Class I SAM-dependent methyltransferase</fullName>
    </submittedName>
</protein>
<feature type="domain" description="Methyltransferase type 11" evidence="1">
    <location>
        <begin position="53"/>
        <end position="146"/>
    </location>
</feature>
<comment type="caution">
    <text evidence="2">The sequence shown here is derived from an EMBL/GenBank/DDBJ whole genome shotgun (WGS) entry which is preliminary data.</text>
</comment>
<evidence type="ECO:0000259" key="1">
    <source>
        <dbReference type="Pfam" id="PF08241"/>
    </source>
</evidence>
<reference evidence="2 3" key="1">
    <citation type="submission" date="2021-10" db="EMBL/GenBank/DDBJ databases">
        <title>Anaerobic single-cell dispensing facilitates the cultivation of human gut bacteria.</title>
        <authorList>
            <person name="Afrizal A."/>
        </authorList>
    </citation>
    <scope>NUCLEOTIDE SEQUENCE [LARGE SCALE GENOMIC DNA]</scope>
    <source>
        <strain evidence="2 3">CLA-AA-H276</strain>
    </source>
</reference>
<gene>
    <name evidence="2" type="ORF">LKD36_03400</name>
</gene>
<keyword evidence="2" id="KW-0808">Transferase</keyword>
<dbReference type="InterPro" id="IPR013216">
    <property type="entry name" value="Methyltransf_11"/>
</dbReference>
<organism evidence="2 3">
    <name type="scientific">Hominiventricola filiformis</name>
    <dbReference type="NCBI Taxonomy" id="2885352"/>
    <lineage>
        <taxon>Bacteria</taxon>
        <taxon>Bacillati</taxon>
        <taxon>Bacillota</taxon>
        <taxon>Clostridia</taxon>
        <taxon>Lachnospirales</taxon>
        <taxon>Lachnospiraceae</taxon>
        <taxon>Hominiventricola</taxon>
    </lineage>
</organism>
<keyword evidence="2" id="KW-0489">Methyltransferase</keyword>
<sequence>MSQTLEQIRQYWNSRAEGYTLSNREELEDEHRIFLWEQQIRRALNGRICRHVLDVGCGPGFFSVLLARLGYEVTAVDYTENMLAEARKNAVHYGVDIDFRRMDAQKLDFEDGIFDLVISRNVLWNLEQPEQAYREWLRVLKPNGTVMNFDGNFYYYVTDAEYGDRTRWEHKHMQGINANSIDRIGEHLPMARRLRPEWDVQELQKLGAKEVCSNVTNEKILEDGHHLILNFQVSAVKAQV</sequence>
<dbReference type="GO" id="GO:0008757">
    <property type="term" value="F:S-adenosylmethionine-dependent methyltransferase activity"/>
    <property type="evidence" value="ECO:0007669"/>
    <property type="project" value="InterPro"/>
</dbReference>
<dbReference type="InterPro" id="IPR029063">
    <property type="entry name" value="SAM-dependent_MTases_sf"/>
</dbReference>
<evidence type="ECO:0000313" key="3">
    <source>
        <dbReference type="Proteomes" id="UP001198220"/>
    </source>
</evidence>
<keyword evidence="3" id="KW-1185">Reference proteome</keyword>
<proteinExistence type="predicted"/>
<dbReference type="SUPFAM" id="SSF53335">
    <property type="entry name" value="S-adenosyl-L-methionine-dependent methyltransferases"/>
    <property type="match status" value="1"/>
</dbReference>
<dbReference type="PANTHER" id="PTHR43591">
    <property type="entry name" value="METHYLTRANSFERASE"/>
    <property type="match status" value="1"/>
</dbReference>
<dbReference type="Pfam" id="PF08241">
    <property type="entry name" value="Methyltransf_11"/>
    <property type="match status" value="1"/>
</dbReference>
<dbReference type="Gene3D" id="3.40.50.150">
    <property type="entry name" value="Vaccinia Virus protein VP39"/>
    <property type="match status" value="1"/>
</dbReference>
<dbReference type="AlphaFoldDB" id="A0AAE3A371"/>
<accession>A0AAE3A371</accession>
<dbReference type="Proteomes" id="UP001198220">
    <property type="component" value="Unassembled WGS sequence"/>
</dbReference>
<dbReference type="GO" id="GO:0032259">
    <property type="term" value="P:methylation"/>
    <property type="evidence" value="ECO:0007669"/>
    <property type="project" value="UniProtKB-KW"/>
</dbReference>
<dbReference type="PANTHER" id="PTHR43591:SF24">
    <property type="entry name" value="2-METHOXY-6-POLYPRENYL-1,4-BENZOQUINOL METHYLASE, MITOCHONDRIAL"/>
    <property type="match status" value="1"/>
</dbReference>
<dbReference type="RefSeq" id="WP_308458684.1">
    <property type="nucleotide sequence ID" value="NZ_JAJEPS010000002.1"/>
</dbReference>
<dbReference type="EMBL" id="JAJEPS010000002">
    <property type="protein sequence ID" value="MCC2125222.1"/>
    <property type="molecule type" value="Genomic_DNA"/>
</dbReference>
<evidence type="ECO:0000313" key="2">
    <source>
        <dbReference type="EMBL" id="MCC2125222.1"/>
    </source>
</evidence>